<evidence type="ECO:0000313" key="3">
    <source>
        <dbReference type="EMBL" id="GGO54345.1"/>
    </source>
</evidence>
<evidence type="ECO:0000313" key="4">
    <source>
        <dbReference type="Proteomes" id="UP000656881"/>
    </source>
</evidence>
<dbReference type="Proteomes" id="UP000656881">
    <property type="component" value="Unassembled WGS sequence"/>
</dbReference>
<organism evidence="3 4">
    <name type="scientific">Streptomyces lasiicapitis</name>
    <dbReference type="NCBI Taxonomy" id="1923961"/>
    <lineage>
        <taxon>Bacteria</taxon>
        <taxon>Bacillati</taxon>
        <taxon>Actinomycetota</taxon>
        <taxon>Actinomycetes</taxon>
        <taxon>Kitasatosporales</taxon>
        <taxon>Streptomycetaceae</taxon>
        <taxon>Streptomyces</taxon>
    </lineage>
</organism>
<evidence type="ECO:0000256" key="2">
    <source>
        <dbReference type="SAM" id="Phobius"/>
    </source>
</evidence>
<feature type="transmembrane region" description="Helical" evidence="2">
    <location>
        <begin position="41"/>
        <end position="62"/>
    </location>
</feature>
<sequence length="271" mass="29260">MLLHASSQQHTGSPVMTGDKVTRNQIPLGPLTINNTRAGRLSLAVGVTLVVLVGALAVYGGVRLFDDTDDSPRTAPPGPGTTRSEDRSPVLPPTTETVRKILPKRSSMDAQEYPWAGKPEVRASAAGIHICRAAPVCEESATAVGVADFGRGEDKGQNRAEFVVMAFPDAAVAHRAYVDIVQDIDEVDPDHIKVELERRGEESQGFDQDGTDTKSNPKELLINRSLIFRQGAFIGIAHQMDDPTEQRSTRIHSLSAILADRIAKANTAHTR</sequence>
<keyword evidence="4" id="KW-1185">Reference proteome</keyword>
<protein>
    <submittedName>
        <fullName evidence="3">Uncharacterized protein</fullName>
    </submittedName>
</protein>
<feature type="region of interest" description="Disordered" evidence="1">
    <location>
        <begin position="1"/>
        <end position="23"/>
    </location>
</feature>
<gene>
    <name evidence="3" type="ORF">GCM10012286_63880</name>
</gene>
<dbReference type="EMBL" id="BMNG01000015">
    <property type="protein sequence ID" value="GGO54345.1"/>
    <property type="molecule type" value="Genomic_DNA"/>
</dbReference>
<comment type="caution">
    <text evidence="3">The sequence shown here is derived from an EMBL/GenBank/DDBJ whole genome shotgun (WGS) entry which is preliminary data.</text>
</comment>
<feature type="region of interest" description="Disordered" evidence="1">
    <location>
        <begin position="66"/>
        <end position="93"/>
    </location>
</feature>
<name>A0ABQ2MN21_9ACTN</name>
<feature type="compositionally biased region" description="Polar residues" evidence="1">
    <location>
        <begin position="1"/>
        <end position="14"/>
    </location>
</feature>
<evidence type="ECO:0000256" key="1">
    <source>
        <dbReference type="SAM" id="MobiDB-lite"/>
    </source>
</evidence>
<reference evidence="4" key="1">
    <citation type="journal article" date="2019" name="Int. J. Syst. Evol. Microbiol.">
        <title>The Global Catalogue of Microorganisms (GCM) 10K type strain sequencing project: providing services to taxonomists for standard genome sequencing and annotation.</title>
        <authorList>
            <consortium name="The Broad Institute Genomics Platform"/>
            <consortium name="The Broad Institute Genome Sequencing Center for Infectious Disease"/>
            <person name="Wu L."/>
            <person name="Ma J."/>
        </authorList>
    </citation>
    <scope>NUCLEOTIDE SEQUENCE [LARGE SCALE GENOMIC DNA]</scope>
    <source>
        <strain evidence="4">CGMCC 4.7349</strain>
    </source>
</reference>
<keyword evidence="2" id="KW-1133">Transmembrane helix</keyword>
<keyword evidence="2" id="KW-0472">Membrane</keyword>
<accession>A0ABQ2MN21</accession>
<proteinExistence type="predicted"/>
<keyword evidence="2" id="KW-0812">Transmembrane</keyword>